<organism evidence="6 7">
    <name type="scientific">Thiohalocapsa halophila</name>
    <dbReference type="NCBI Taxonomy" id="69359"/>
    <lineage>
        <taxon>Bacteria</taxon>
        <taxon>Pseudomonadati</taxon>
        <taxon>Pseudomonadota</taxon>
        <taxon>Gammaproteobacteria</taxon>
        <taxon>Chromatiales</taxon>
        <taxon>Chromatiaceae</taxon>
        <taxon>Thiohalocapsa</taxon>
    </lineage>
</organism>
<dbReference type="InterPro" id="IPR020829">
    <property type="entry name" value="GlycerAld_3-P_DH_cat"/>
</dbReference>
<evidence type="ECO:0000256" key="3">
    <source>
        <dbReference type="RuleBase" id="RU000397"/>
    </source>
</evidence>
<dbReference type="PIRSF" id="PIRSF000149">
    <property type="entry name" value="GAP_DH"/>
    <property type="match status" value="1"/>
</dbReference>
<dbReference type="NCBIfam" id="NF033735">
    <property type="entry name" value="G3PDH_Arsen"/>
    <property type="match status" value="1"/>
</dbReference>
<evidence type="ECO:0000313" key="6">
    <source>
        <dbReference type="EMBL" id="MBK1631718.1"/>
    </source>
</evidence>
<dbReference type="Pfam" id="PF02800">
    <property type="entry name" value="Gp_dh_C"/>
    <property type="match status" value="1"/>
</dbReference>
<accession>A0ABS1CIR7</accession>
<dbReference type="RefSeq" id="WP_200238390.1">
    <property type="nucleotide sequence ID" value="NZ_NRRV01000031.1"/>
</dbReference>
<dbReference type="InterPro" id="IPR006424">
    <property type="entry name" value="Glyceraldehyde-3-P_DH_1"/>
</dbReference>
<evidence type="ECO:0000313" key="7">
    <source>
        <dbReference type="Proteomes" id="UP000748752"/>
    </source>
</evidence>
<protein>
    <recommendedName>
        <fullName evidence="4">Glyceraldehyde-3-phosphate dehydrogenase</fullName>
        <ecNumber evidence="4">1.2.1.-</ecNumber>
    </recommendedName>
</protein>
<evidence type="ECO:0000259" key="5">
    <source>
        <dbReference type="SMART" id="SM00846"/>
    </source>
</evidence>
<dbReference type="Gene3D" id="3.30.360.10">
    <property type="entry name" value="Dihydrodipicolinate Reductase, domain 2"/>
    <property type="match status" value="1"/>
</dbReference>
<keyword evidence="7" id="KW-1185">Reference proteome</keyword>
<comment type="caution">
    <text evidence="6">The sequence shown here is derived from an EMBL/GenBank/DDBJ whole genome shotgun (WGS) entry which is preliminary data.</text>
</comment>
<evidence type="ECO:0000256" key="4">
    <source>
        <dbReference type="RuleBase" id="RU361160"/>
    </source>
</evidence>
<dbReference type="InterPro" id="IPR020828">
    <property type="entry name" value="GlycerAld_3-P_DH_NAD(P)-bd"/>
</dbReference>
<dbReference type="SUPFAM" id="SSF55347">
    <property type="entry name" value="Glyceraldehyde-3-phosphate dehydrogenase-like, C-terminal domain"/>
    <property type="match status" value="1"/>
</dbReference>
<proteinExistence type="inferred from homology"/>
<dbReference type="CDD" id="cd05214">
    <property type="entry name" value="GAPDH_I_N"/>
    <property type="match status" value="1"/>
</dbReference>
<dbReference type="InterPro" id="IPR036291">
    <property type="entry name" value="NAD(P)-bd_dom_sf"/>
</dbReference>
<sequence length="338" mass="36590">MSVRVGINGFGRMGRLGLRAAWDRGDDGPGLEFVHVNEIACDAAGAAHLLEFDSVHGRWGHDCAGDGDALVVDGRTMGYSSHKALGDVDWSGCDIVIEATGKHHKQPELLQGYFEQGVKKVLVAAPTKGALDIVYGVNHDRYDLDQHHLVTAASCTTNCLAPVVKVMHEQVGIVHGCMTTIHDITNTQRIVDLGHKDLRRARACGQSLIPTTTGSAKAITKIFPELTGKLNGHAVRVPLLNASLTDFVFEAARPVTAEEINALFKTASDGELAGVLGYEERPLVSVDYLNDPRSSIVDAPSTMVIDDTQVKIYAWYDNEWGYVNRMVDIAHLLAGSLK</sequence>
<dbReference type="InterPro" id="IPR054835">
    <property type="entry name" value="G3PDH_Arsen"/>
</dbReference>
<dbReference type="EMBL" id="NRRV01000031">
    <property type="protein sequence ID" value="MBK1631718.1"/>
    <property type="molecule type" value="Genomic_DNA"/>
</dbReference>
<dbReference type="Gene3D" id="3.40.50.720">
    <property type="entry name" value="NAD(P)-binding Rossmann-like Domain"/>
    <property type="match status" value="1"/>
</dbReference>
<dbReference type="PROSITE" id="PS00071">
    <property type="entry name" value="GAPDH"/>
    <property type="match status" value="1"/>
</dbReference>
<keyword evidence="2 4" id="KW-0560">Oxidoreductase</keyword>
<dbReference type="NCBIfam" id="TIGR01534">
    <property type="entry name" value="GAPDH-I"/>
    <property type="match status" value="1"/>
</dbReference>
<gene>
    <name evidence="6" type="primary">gap</name>
    <name evidence="6" type="ORF">CKO31_13370</name>
</gene>
<dbReference type="PANTHER" id="PTHR42955">
    <property type="entry name" value="GLYCERALDEHYDE-3-PHOSPHATE DEHYDROGENASE"/>
    <property type="match status" value="1"/>
</dbReference>
<dbReference type="CDD" id="cd18126">
    <property type="entry name" value="GAPDH_I_C"/>
    <property type="match status" value="1"/>
</dbReference>
<dbReference type="Proteomes" id="UP000748752">
    <property type="component" value="Unassembled WGS sequence"/>
</dbReference>
<comment type="similarity">
    <text evidence="1 3">Belongs to the glyceraldehyde-3-phosphate dehydrogenase family.</text>
</comment>
<dbReference type="PRINTS" id="PR00078">
    <property type="entry name" value="G3PDHDRGNASE"/>
</dbReference>
<evidence type="ECO:0000256" key="2">
    <source>
        <dbReference type="ARBA" id="ARBA00023002"/>
    </source>
</evidence>
<dbReference type="EC" id="1.2.1.-" evidence="4"/>
<reference evidence="6 7" key="1">
    <citation type="journal article" date="2020" name="Microorganisms">
        <title>Osmotic Adaptation and Compatible Solute Biosynthesis of Phototrophic Bacteria as Revealed from Genome Analyses.</title>
        <authorList>
            <person name="Imhoff J.F."/>
            <person name="Rahn T."/>
            <person name="Kunzel S."/>
            <person name="Keller A."/>
            <person name="Neulinger S.C."/>
        </authorList>
    </citation>
    <scope>NUCLEOTIDE SEQUENCE [LARGE SCALE GENOMIC DNA]</scope>
    <source>
        <strain evidence="6 7">DSM 6210</strain>
    </source>
</reference>
<feature type="domain" description="Glyceraldehyde 3-phosphate dehydrogenase NAD(P) binding" evidence="5">
    <location>
        <begin position="3"/>
        <end position="155"/>
    </location>
</feature>
<dbReference type="Pfam" id="PF00044">
    <property type="entry name" value="Gp_dh_N"/>
    <property type="match status" value="1"/>
</dbReference>
<dbReference type="InterPro" id="IPR020830">
    <property type="entry name" value="GlycerAld_3-P_DH_AS"/>
</dbReference>
<evidence type="ECO:0000256" key="1">
    <source>
        <dbReference type="ARBA" id="ARBA00007406"/>
    </source>
</evidence>
<dbReference type="PANTHER" id="PTHR42955:SF1">
    <property type="entry name" value="GLYCERALDEHYDE-3-PHOSPHATE DEHYDROGENASE"/>
    <property type="match status" value="1"/>
</dbReference>
<dbReference type="SUPFAM" id="SSF51735">
    <property type="entry name" value="NAD(P)-binding Rossmann-fold domains"/>
    <property type="match status" value="1"/>
</dbReference>
<dbReference type="InterPro" id="IPR020831">
    <property type="entry name" value="GlycerAld/Erythrose_P_DH"/>
</dbReference>
<name>A0ABS1CIR7_9GAMM</name>
<dbReference type="SMART" id="SM00846">
    <property type="entry name" value="Gp_dh_N"/>
    <property type="match status" value="1"/>
</dbReference>
<dbReference type="InterPro" id="IPR052978">
    <property type="entry name" value="GAP_dehydrogenase"/>
</dbReference>